<dbReference type="RefSeq" id="WP_146301330.1">
    <property type="nucleotide sequence ID" value="NZ_CP042301.2"/>
</dbReference>
<dbReference type="OrthoDB" id="7824597at2"/>
<reference evidence="1" key="1">
    <citation type="submission" date="2020-04" db="EMBL/GenBank/DDBJ databases">
        <title>Nitratireductor sp. nov. isolated from mangrove soil.</title>
        <authorList>
            <person name="Ye Y."/>
        </authorList>
    </citation>
    <scope>NUCLEOTIDE SEQUENCE</scope>
    <source>
        <strain evidence="1">SY7</strain>
    </source>
</reference>
<sequence length="259" mass="29598">MVSTFVTYANITRDLAQSLKRVHAQPQVQRESEYYLENIEKVKSIEEFIGNDRLFRYAMKAFGLEDMSYAKAFMVKVLEGGVDDSDSFANQLSDTKYRKFAEAFNFKQFGENTTIFERTRQGTVDRFVRQTLEEDAGTQNEGVRLALYFERKAPDIESFYSVLADNALSKVVRTALSLPDSFALLDVDKQVEIFERTVDIEDFKDPEALGEFLTRFTSLWEIQNPTSSSSLPGISVLFGQPAEYGISTDILLTMQQLKR</sequence>
<dbReference type="InterPro" id="IPR010626">
    <property type="entry name" value="DUF1217"/>
</dbReference>
<dbReference type="Pfam" id="PF06748">
    <property type="entry name" value="DUF1217"/>
    <property type="match status" value="1"/>
</dbReference>
<dbReference type="Gene3D" id="1.10.3700.10">
    <property type="entry name" value="AGR C 984p-like"/>
    <property type="match status" value="1"/>
</dbReference>
<evidence type="ECO:0000313" key="2">
    <source>
        <dbReference type="Proteomes" id="UP000321389"/>
    </source>
</evidence>
<dbReference type="InterPro" id="IPR023157">
    <property type="entry name" value="AGR-C-984p-like_sf"/>
</dbReference>
<protein>
    <submittedName>
        <fullName evidence="1">DUF1217 domain-containing protein</fullName>
    </submittedName>
</protein>
<dbReference type="SUPFAM" id="SSF158837">
    <property type="entry name" value="AGR C 984p-like"/>
    <property type="match status" value="1"/>
</dbReference>
<organism evidence="1 2">
    <name type="scientific">Nitratireductor mangrovi</name>
    <dbReference type="NCBI Taxonomy" id="2599600"/>
    <lineage>
        <taxon>Bacteria</taxon>
        <taxon>Pseudomonadati</taxon>
        <taxon>Pseudomonadota</taxon>
        <taxon>Alphaproteobacteria</taxon>
        <taxon>Hyphomicrobiales</taxon>
        <taxon>Phyllobacteriaceae</taxon>
        <taxon>Nitratireductor</taxon>
    </lineage>
</organism>
<name>A0A5B8L449_9HYPH</name>
<proteinExistence type="predicted"/>
<gene>
    <name evidence="1" type="ORF">FQ775_21260</name>
</gene>
<dbReference type="EMBL" id="CP042301">
    <property type="protein sequence ID" value="QDZ02695.1"/>
    <property type="molecule type" value="Genomic_DNA"/>
</dbReference>
<accession>A0A5B8L449</accession>
<evidence type="ECO:0000313" key="1">
    <source>
        <dbReference type="EMBL" id="QDZ02695.1"/>
    </source>
</evidence>
<dbReference type="KEGG" id="niy:FQ775_21260"/>
<dbReference type="AlphaFoldDB" id="A0A5B8L449"/>
<keyword evidence="2" id="KW-1185">Reference proteome</keyword>
<dbReference type="Proteomes" id="UP000321389">
    <property type="component" value="Chromosome"/>
</dbReference>